<dbReference type="SUPFAM" id="SSF50341">
    <property type="entry name" value="CheW-like"/>
    <property type="match status" value="1"/>
</dbReference>
<gene>
    <name evidence="2" type="primary">chpC</name>
    <name evidence="2" type="ORF">GCM10009304_30890</name>
</gene>
<dbReference type="InterPro" id="IPR002545">
    <property type="entry name" value="CheW-lke_dom"/>
</dbReference>
<proteinExistence type="predicted"/>
<comment type="caution">
    <text evidence="2">The sequence shown here is derived from an EMBL/GenBank/DDBJ whole genome shotgun (WGS) entry which is preliminary data.</text>
</comment>
<evidence type="ECO:0000259" key="1">
    <source>
        <dbReference type="SMART" id="SM00260"/>
    </source>
</evidence>
<feature type="domain" description="CheW-like" evidence="1">
    <location>
        <begin position="10"/>
        <end position="145"/>
    </location>
</feature>
<evidence type="ECO:0000313" key="2">
    <source>
        <dbReference type="EMBL" id="GGK02886.1"/>
    </source>
</evidence>
<reference evidence="2" key="1">
    <citation type="journal article" date="2014" name="Int. J. Syst. Evol. Microbiol.">
        <title>Complete genome sequence of Corynebacterium casei LMG S-19264T (=DSM 44701T), isolated from a smear-ripened cheese.</title>
        <authorList>
            <consortium name="US DOE Joint Genome Institute (JGI-PGF)"/>
            <person name="Walter F."/>
            <person name="Albersmeier A."/>
            <person name="Kalinowski J."/>
            <person name="Ruckert C."/>
        </authorList>
    </citation>
    <scope>NUCLEOTIDE SEQUENCE</scope>
    <source>
        <strain evidence="2">JCM 30078</strain>
    </source>
</reference>
<dbReference type="GO" id="GO:0006935">
    <property type="term" value="P:chemotaxis"/>
    <property type="evidence" value="ECO:0007669"/>
    <property type="project" value="InterPro"/>
</dbReference>
<organism evidence="2 3">
    <name type="scientific">Pseudomonas matsuisoli</name>
    <dbReference type="NCBI Taxonomy" id="1515666"/>
    <lineage>
        <taxon>Bacteria</taxon>
        <taxon>Pseudomonadati</taxon>
        <taxon>Pseudomonadota</taxon>
        <taxon>Gammaproteobacteria</taxon>
        <taxon>Pseudomonadales</taxon>
        <taxon>Pseudomonadaceae</taxon>
        <taxon>Pseudomonas</taxon>
    </lineage>
</organism>
<protein>
    <submittedName>
        <fullName evidence="2">Chemotaxis protein</fullName>
    </submittedName>
</protein>
<dbReference type="EMBL" id="BMPO01000007">
    <property type="protein sequence ID" value="GGK02886.1"/>
    <property type="molecule type" value="Genomic_DNA"/>
</dbReference>
<dbReference type="RefSeq" id="WP_188984210.1">
    <property type="nucleotide sequence ID" value="NZ_BMPO01000007.1"/>
</dbReference>
<reference evidence="2" key="2">
    <citation type="submission" date="2020-09" db="EMBL/GenBank/DDBJ databases">
        <authorList>
            <person name="Sun Q."/>
            <person name="Ohkuma M."/>
        </authorList>
    </citation>
    <scope>NUCLEOTIDE SEQUENCE</scope>
    <source>
        <strain evidence="2">JCM 30078</strain>
    </source>
</reference>
<dbReference type="GO" id="GO:0007165">
    <property type="term" value="P:signal transduction"/>
    <property type="evidence" value="ECO:0007669"/>
    <property type="project" value="InterPro"/>
</dbReference>
<dbReference type="SMART" id="SM00260">
    <property type="entry name" value="CheW"/>
    <property type="match status" value="1"/>
</dbReference>
<accession>A0A917Q077</accession>
<dbReference type="AlphaFoldDB" id="A0A917Q077"/>
<keyword evidence="3" id="KW-1185">Reference proteome</keyword>
<dbReference type="InterPro" id="IPR036061">
    <property type="entry name" value="CheW-like_dom_sf"/>
</dbReference>
<dbReference type="Proteomes" id="UP000635983">
    <property type="component" value="Unassembled WGS sequence"/>
</dbReference>
<sequence>MSQTTRALPANLMTLLMPLADRTLILPQVSMAELVSYHPTRGAVSGPDWYLGQVEWRDLRLPLLSFEAASGSKPVIHDRCRVAVINALGEREHVKFLAVLLQGIPRSIRVEQNLESADVPLEPLELGAAKIGGEVVKVPDLAALEQLLEDEGLI</sequence>
<name>A0A917Q077_9PSED</name>
<evidence type="ECO:0000313" key="3">
    <source>
        <dbReference type="Proteomes" id="UP000635983"/>
    </source>
</evidence>
<dbReference type="Pfam" id="PF01584">
    <property type="entry name" value="CheW"/>
    <property type="match status" value="1"/>
</dbReference>